<evidence type="ECO:0000313" key="6">
    <source>
        <dbReference type="Proteomes" id="UP000656548"/>
    </source>
</evidence>
<dbReference type="InterPro" id="IPR015590">
    <property type="entry name" value="Aldehyde_DH_dom"/>
</dbReference>
<evidence type="ECO:0000256" key="3">
    <source>
        <dbReference type="ARBA" id="ARBA00023027"/>
    </source>
</evidence>
<dbReference type="SUPFAM" id="SSF53720">
    <property type="entry name" value="ALDH-like"/>
    <property type="match status" value="1"/>
</dbReference>
<organism evidence="5 6">
    <name type="scientific">Amycolatopsis roodepoortensis</name>
    <dbReference type="NCBI Taxonomy" id="700274"/>
    <lineage>
        <taxon>Bacteria</taxon>
        <taxon>Bacillati</taxon>
        <taxon>Actinomycetota</taxon>
        <taxon>Actinomycetes</taxon>
        <taxon>Pseudonocardiales</taxon>
        <taxon>Pseudonocardiaceae</taxon>
        <taxon>Amycolatopsis</taxon>
    </lineage>
</organism>
<evidence type="ECO:0000256" key="2">
    <source>
        <dbReference type="ARBA" id="ARBA00023002"/>
    </source>
</evidence>
<evidence type="ECO:0000313" key="5">
    <source>
        <dbReference type="EMBL" id="MBE1573771.1"/>
    </source>
</evidence>
<dbReference type="Gene3D" id="3.40.605.10">
    <property type="entry name" value="Aldehyde Dehydrogenase, Chain A, domain 1"/>
    <property type="match status" value="1"/>
</dbReference>
<sequence>MKTIDHWINGAGTTAGSTRTTPVYDPAAGRAWAEVLLAEPSDVDTAVAAAGKAFETWGDSSLSQRTKVMFAFRELLVKHEDELARIISAEHGKVIDDARGEIVRGREIVEYACGIADALKGGFSDQVSRDVDVHDFRQPLGVVAGITPFNFPIMVPLWMHPIAIAAGNTFVLKPSERVPSASRLVAELYAEAGLPDGVFNVVNGDKVAVDAILEHPDIAAVSFVGSTPIAKYVHERATATGKRVQALGGAKNHAVVLPDADLEYAANHLTAAAFGSAGQRCMAISIGVAVGSAGDGLVEILERKAAEIKVGPGNEAGNDMGPVVTEAARQRVIDSVALGAEQGATVVVDGRDLRVAGHEEGFFVGPSLLDHVTTGMAAYRDEIFGPVLGIVRVSTLDEAIALINANPYGNGTAVFTGSGEAARRFQREVKVGMIGVNVPIPVPMSYYSFGGWKDSLIGDSPIHGPAGVRFYTRAKVVTTRWPHSAAGFHFPTSS</sequence>
<dbReference type="InterPro" id="IPR016162">
    <property type="entry name" value="Ald_DH_N"/>
</dbReference>
<reference evidence="5 6" key="1">
    <citation type="submission" date="2020-10" db="EMBL/GenBank/DDBJ databases">
        <title>Sequencing the genomes of 1000 actinobacteria strains.</title>
        <authorList>
            <person name="Klenk H.-P."/>
        </authorList>
    </citation>
    <scope>NUCLEOTIDE SEQUENCE [LARGE SCALE GENOMIC DNA]</scope>
    <source>
        <strain evidence="5 6">DSM 46661</strain>
    </source>
</reference>
<dbReference type="EC" id="1.2.1.27" evidence="1"/>
<keyword evidence="2 5" id="KW-0560">Oxidoreductase</keyword>
<accession>A0ABR9KZG5</accession>
<dbReference type="Pfam" id="PF00171">
    <property type="entry name" value="Aldedh"/>
    <property type="match status" value="1"/>
</dbReference>
<comment type="caution">
    <text evidence="5">The sequence shown here is derived from an EMBL/GenBank/DDBJ whole genome shotgun (WGS) entry which is preliminary data.</text>
</comment>
<dbReference type="EMBL" id="JADBEJ010000001">
    <property type="protein sequence ID" value="MBE1573771.1"/>
    <property type="molecule type" value="Genomic_DNA"/>
</dbReference>
<evidence type="ECO:0000259" key="4">
    <source>
        <dbReference type="Pfam" id="PF00171"/>
    </source>
</evidence>
<name>A0ABR9KZG5_9PSEU</name>
<dbReference type="RefSeq" id="WP_192741536.1">
    <property type="nucleotide sequence ID" value="NZ_JADBEJ010000001.1"/>
</dbReference>
<feature type="domain" description="Aldehyde dehydrogenase" evidence="4">
    <location>
        <begin position="16"/>
        <end position="477"/>
    </location>
</feature>
<dbReference type="CDD" id="cd07085">
    <property type="entry name" value="ALDH_F6_MMSDH"/>
    <property type="match status" value="1"/>
</dbReference>
<evidence type="ECO:0000256" key="1">
    <source>
        <dbReference type="ARBA" id="ARBA00013048"/>
    </source>
</evidence>
<protein>
    <recommendedName>
        <fullName evidence="1">methylmalonate-semialdehyde dehydrogenase (CoA acylating)</fullName>
        <ecNumber evidence="1">1.2.1.27</ecNumber>
    </recommendedName>
</protein>
<dbReference type="PANTHER" id="PTHR43866">
    <property type="entry name" value="MALONATE-SEMIALDEHYDE DEHYDROGENASE"/>
    <property type="match status" value="1"/>
</dbReference>
<dbReference type="PANTHER" id="PTHR43866:SF4">
    <property type="entry name" value="MALONATE-SEMIALDEHYDE DEHYDROGENASE"/>
    <property type="match status" value="1"/>
</dbReference>
<dbReference type="InterPro" id="IPR016163">
    <property type="entry name" value="Ald_DH_C"/>
</dbReference>
<keyword evidence="6" id="KW-1185">Reference proteome</keyword>
<dbReference type="GO" id="GO:0004491">
    <property type="term" value="F:methylmalonate-semialdehyde dehydrogenase (acylating, NAD) activity"/>
    <property type="evidence" value="ECO:0007669"/>
    <property type="project" value="UniProtKB-EC"/>
</dbReference>
<dbReference type="InterPro" id="IPR016161">
    <property type="entry name" value="Ald_DH/histidinol_DH"/>
</dbReference>
<dbReference type="PROSITE" id="PS00070">
    <property type="entry name" value="ALDEHYDE_DEHYDR_CYS"/>
    <property type="match status" value="1"/>
</dbReference>
<dbReference type="Gene3D" id="3.40.309.10">
    <property type="entry name" value="Aldehyde Dehydrogenase, Chain A, domain 2"/>
    <property type="match status" value="1"/>
</dbReference>
<gene>
    <name evidence="5" type="ORF">H4W30_000800</name>
</gene>
<dbReference type="NCBIfam" id="TIGR01722">
    <property type="entry name" value="MMSDH"/>
    <property type="match status" value="1"/>
</dbReference>
<dbReference type="GO" id="GO:0018478">
    <property type="term" value="F:malonate-semialdehyde dehydrogenase (acetylating) activity"/>
    <property type="evidence" value="ECO:0007669"/>
    <property type="project" value="UniProtKB-EC"/>
</dbReference>
<dbReference type="Proteomes" id="UP000656548">
    <property type="component" value="Unassembled WGS sequence"/>
</dbReference>
<proteinExistence type="predicted"/>
<dbReference type="InterPro" id="IPR016160">
    <property type="entry name" value="Ald_DH_CS_CYS"/>
</dbReference>
<keyword evidence="3" id="KW-0520">NAD</keyword>
<dbReference type="InterPro" id="IPR010061">
    <property type="entry name" value="MeMal-semiAld_DH"/>
</dbReference>